<feature type="transmembrane region" description="Helical" evidence="7">
    <location>
        <begin position="252"/>
        <end position="269"/>
    </location>
</feature>
<protein>
    <submittedName>
        <fullName evidence="9">Membrane associated rhomboid family serine protease</fullName>
    </submittedName>
</protein>
<sequence length="308" mass="32675">MDSESTVTTCYRHPQVECHVRCTRCERYICPDCMREAAVGHQCPACVREGARSVRQARTLVGGRVSAVPVVTYVLIAVNVLVYLAELVRPEIVDRFAMVGAGLLGPDGEHYLWVDPHPAGFTPEGLVDGEWYRLLTGAFLHLPPTGGTFGVFHVVMNMVALWNLGRLVEPMLGRVHYLALYLLSALGGSVLVLLIAPEDAVVGASGAVFGIGAAYYVMARRIGVDMGQVNRFMAGLLLWLVVSAVVTSWEGHLGGLLAGGVVALAFAYAPRDGRRTLVQVGACGVLVVVLAVAAVAKVSALTGGGVPQ</sequence>
<dbReference type="EMBL" id="VIWV01000001">
    <property type="protein sequence ID" value="TWF88209.1"/>
    <property type="molecule type" value="Genomic_DNA"/>
</dbReference>
<evidence type="ECO:0000313" key="10">
    <source>
        <dbReference type="Proteomes" id="UP000316603"/>
    </source>
</evidence>
<evidence type="ECO:0000256" key="7">
    <source>
        <dbReference type="SAM" id="Phobius"/>
    </source>
</evidence>
<keyword evidence="5 7" id="KW-1133">Transmembrane helix</keyword>
<evidence type="ECO:0000259" key="8">
    <source>
        <dbReference type="Pfam" id="PF01694"/>
    </source>
</evidence>
<dbReference type="PANTHER" id="PTHR43731:SF14">
    <property type="entry name" value="PRESENILIN-ASSOCIATED RHOMBOID-LIKE PROTEIN, MITOCHONDRIAL"/>
    <property type="match status" value="1"/>
</dbReference>
<comment type="subcellular location">
    <subcellularLocation>
        <location evidence="1">Membrane</location>
        <topology evidence="1">Multi-pass membrane protein</topology>
    </subcellularLocation>
</comment>
<feature type="domain" description="Peptidase S54 rhomboid" evidence="8">
    <location>
        <begin position="129"/>
        <end position="266"/>
    </location>
</feature>
<dbReference type="Gene3D" id="1.20.1540.10">
    <property type="entry name" value="Rhomboid-like"/>
    <property type="match status" value="1"/>
</dbReference>
<name>A0A561TM15_9ACTN</name>
<evidence type="ECO:0000256" key="4">
    <source>
        <dbReference type="ARBA" id="ARBA00022801"/>
    </source>
</evidence>
<dbReference type="SUPFAM" id="SSF144091">
    <property type="entry name" value="Rhomboid-like"/>
    <property type="match status" value="1"/>
</dbReference>
<keyword evidence="9" id="KW-0645">Protease</keyword>
<dbReference type="GO" id="GO:0004252">
    <property type="term" value="F:serine-type endopeptidase activity"/>
    <property type="evidence" value="ECO:0007669"/>
    <property type="project" value="InterPro"/>
</dbReference>
<comment type="similarity">
    <text evidence="2">Belongs to the peptidase S54 family.</text>
</comment>
<dbReference type="OrthoDB" id="9807874at2"/>
<evidence type="ECO:0000256" key="2">
    <source>
        <dbReference type="ARBA" id="ARBA00009045"/>
    </source>
</evidence>
<dbReference type="Proteomes" id="UP000316603">
    <property type="component" value="Unassembled WGS sequence"/>
</dbReference>
<feature type="transmembrane region" description="Helical" evidence="7">
    <location>
        <begin position="65"/>
        <end position="85"/>
    </location>
</feature>
<organism evidence="9 10">
    <name type="scientific">Streptomyces capillispiralis</name>
    <dbReference type="NCBI Taxonomy" id="68182"/>
    <lineage>
        <taxon>Bacteria</taxon>
        <taxon>Bacillati</taxon>
        <taxon>Actinomycetota</taxon>
        <taxon>Actinomycetes</taxon>
        <taxon>Kitasatosporales</taxon>
        <taxon>Streptomycetaceae</taxon>
        <taxon>Streptomyces</taxon>
    </lineage>
</organism>
<keyword evidence="3 7" id="KW-0812">Transmembrane</keyword>
<proteinExistence type="inferred from homology"/>
<comment type="caution">
    <text evidence="9">The sequence shown here is derived from an EMBL/GenBank/DDBJ whole genome shotgun (WGS) entry which is preliminary data.</text>
</comment>
<dbReference type="GO" id="GO:0016020">
    <property type="term" value="C:membrane"/>
    <property type="evidence" value="ECO:0007669"/>
    <property type="project" value="UniProtKB-SubCell"/>
</dbReference>
<feature type="transmembrane region" description="Helical" evidence="7">
    <location>
        <begin position="177"/>
        <end position="195"/>
    </location>
</feature>
<dbReference type="AlphaFoldDB" id="A0A561TM15"/>
<evidence type="ECO:0000256" key="5">
    <source>
        <dbReference type="ARBA" id="ARBA00022989"/>
    </source>
</evidence>
<dbReference type="PANTHER" id="PTHR43731">
    <property type="entry name" value="RHOMBOID PROTEASE"/>
    <property type="match status" value="1"/>
</dbReference>
<feature type="transmembrane region" description="Helical" evidence="7">
    <location>
        <begin position="201"/>
        <end position="217"/>
    </location>
</feature>
<feature type="transmembrane region" description="Helical" evidence="7">
    <location>
        <begin position="276"/>
        <end position="296"/>
    </location>
</feature>
<dbReference type="GO" id="GO:0006508">
    <property type="term" value="P:proteolysis"/>
    <property type="evidence" value="ECO:0007669"/>
    <property type="project" value="UniProtKB-KW"/>
</dbReference>
<dbReference type="InterPro" id="IPR035952">
    <property type="entry name" value="Rhomboid-like_sf"/>
</dbReference>
<keyword evidence="6 7" id="KW-0472">Membrane</keyword>
<accession>A0A561TM15</accession>
<evidence type="ECO:0000256" key="1">
    <source>
        <dbReference type="ARBA" id="ARBA00004141"/>
    </source>
</evidence>
<reference evidence="9 10" key="1">
    <citation type="submission" date="2019-06" db="EMBL/GenBank/DDBJ databases">
        <title>Sequencing the genomes of 1000 actinobacteria strains.</title>
        <authorList>
            <person name="Klenk H.-P."/>
        </authorList>
    </citation>
    <scope>NUCLEOTIDE SEQUENCE [LARGE SCALE GENOMIC DNA]</scope>
    <source>
        <strain evidence="9 10">DSM 41695</strain>
    </source>
</reference>
<dbReference type="InterPro" id="IPR022764">
    <property type="entry name" value="Peptidase_S54_rhomboid_dom"/>
</dbReference>
<gene>
    <name evidence="9" type="ORF">FHX78_115229</name>
</gene>
<keyword evidence="4" id="KW-0378">Hydrolase</keyword>
<evidence type="ECO:0000313" key="9">
    <source>
        <dbReference type="EMBL" id="TWF88209.1"/>
    </source>
</evidence>
<dbReference type="InterPro" id="IPR050925">
    <property type="entry name" value="Rhomboid_protease_S54"/>
</dbReference>
<feature type="transmembrane region" description="Helical" evidence="7">
    <location>
        <begin position="229"/>
        <end position="246"/>
    </location>
</feature>
<evidence type="ECO:0000256" key="3">
    <source>
        <dbReference type="ARBA" id="ARBA00022692"/>
    </source>
</evidence>
<feature type="transmembrane region" description="Helical" evidence="7">
    <location>
        <begin position="147"/>
        <end position="165"/>
    </location>
</feature>
<keyword evidence="10" id="KW-1185">Reference proteome</keyword>
<dbReference type="Pfam" id="PF01694">
    <property type="entry name" value="Rhomboid"/>
    <property type="match status" value="1"/>
</dbReference>
<dbReference type="RefSeq" id="WP_145869879.1">
    <property type="nucleotide sequence ID" value="NZ_BNCE01000016.1"/>
</dbReference>
<evidence type="ECO:0000256" key="6">
    <source>
        <dbReference type="ARBA" id="ARBA00023136"/>
    </source>
</evidence>